<dbReference type="Gene3D" id="1.20.1280.50">
    <property type="match status" value="1"/>
</dbReference>
<reference evidence="4" key="1">
    <citation type="journal article" date="2018" name="Nat. Commun.">
        <title>Diversity and evolution of the emerging Pandoraviridae family.</title>
        <authorList>
            <person name="Legendre M."/>
            <person name="Fabre E."/>
            <person name="Poirot O."/>
            <person name="Jeudy S."/>
            <person name="Lartigue A."/>
            <person name="Alempic J.M."/>
            <person name="Beucher L."/>
            <person name="Philippe N."/>
            <person name="Bertaux L."/>
            <person name="Christo-Foroux E."/>
            <person name="Labadie K."/>
            <person name="Coute Y."/>
            <person name="Abergel C."/>
            <person name="Claverie J.M."/>
        </authorList>
    </citation>
    <scope>NUCLEOTIDE SEQUENCE [LARGE SCALE GENOMIC DNA]</scope>
    <source>
        <strain evidence="4">Quercus</strain>
    </source>
</reference>
<dbReference type="InterPro" id="IPR001810">
    <property type="entry name" value="F-box_dom"/>
</dbReference>
<gene>
    <name evidence="4" type="ORF">pqer_cds_741</name>
</gene>
<name>A0A2U7U9P6_9VIRU</name>
<dbReference type="Gene3D" id="2.20.110.10">
    <property type="entry name" value="Histone H3 K4-specific methyltransferase SET7/9 N-terminal domain"/>
    <property type="match status" value="5"/>
</dbReference>
<dbReference type="InterPro" id="IPR036047">
    <property type="entry name" value="F-box-like_dom_sf"/>
</dbReference>
<evidence type="ECO:0000313" key="4">
    <source>
        <dbReference type="EMBL" id="AVK75163.1"/>
    </source>
</evidence>
<organism evidence="4">
    <name type="scientific">Pandoravirus quercus</name>
    <dbReference type="NCBI Taxonomy" id="2107709"/>
    <lineage>
        <taxon>Viruses</taxon>
        <taxon>Pandoravirus</taxon>
    </lineage>
</organism>
<dbReference type="EMBL" id="MG011689">
    <property type="protein sequence ID" value="AVK75163.1"/>
    <property type="molecule type" value="Genomic_DNA"/>
</dbReference>
<dbReference type="Proteomes" id="UP000248852">
    <property type="component" value="Segment"/>
</dbReference>
<dbReference type="PANTHER" id="PTHR23084">
    <property type="entry name" value="PHOSPHATIDYLINOSITOL-4-PHOSPHATE 5-KINASE RELATED"/>
    <property type="match status" value="1"/>
</dbReference>
<sequence length="473" mass="52284">MKRTRGVDQTVDGVDEKKVGRQGPSKKHRRGCGPRASKTAFFDMLPDELILAILVALADLSALVSWSQTSRRHHALANDPVVWRHLCESHFGSLLHHDFAKFGKCWRWLYCAQARAAASAGVDVGAIIIRINGEDHIYWGDCRDGRPHGYGLALLLPTRRCETARSLARLLVGTADMPIVTDAGYEGQWHNGHRHGYGTFTWPNGNRYVGLWADDVHDGHGVCTYSSGECYGGEWRDGRYNGHGTYVWSDCEHYTGLWVDDRRHGHGVSIYASGDRHEGEWKGDECHGHGVYTWASGGRYEGRFERDQSNGYGVCVYGSSGDSYMGEWKDDEPNGHGVYIHSDGAQYVGTYKDGKSHGKGIMRKPSGACYQGDWVDGDRHGYGVHTKADGSRYSGQWQHDKKSGDGMWDYGDGSCVQGVWSRRRLVSGQVARHRTGTVACDPDSPCRACTAVSSGTAQHLIRPMTDGGRSDLG</sequence>
<dbReference type="InterPro" id="IPR003409">
    <property type="entry name" value="MORN"/>
</dbReference>
<feature type="domain" description="F-box" evidence="3">
    <location>
        <begin position="39"/>
        <end position="86"/>
    </location>
</feature>
<keyword evidence="1" id="KW-0677">Repeat</keyword>
<evidence type="ECO:0000256" key="2">
    <source>
        <dbReference type="SAM" id="MobiDB-lite"/>
    </source>
</evidence>
<dbReference type="Pfam" id="PF02493">
    <property type="entry name" value="MORN"/>
    <property type="match status" value="10"/>
</dbReference>
<feature type="region of interest" description="Disordered" evidence="2">
    <location>
        <begin position="1"/>
        <end position="34"/>
    </location>
</feature>
<dbReference type="Pfam" id="PF12937">
    <property type="entry name" value="F-box-like"/>
    <property type="match status" value="1"/>
</dbReference>
<dbReference type="GeneID" id="36844304"/>
<dbReference type="SUPFAM" id="SSF82185">
    <property type="entry name" value="Histone H3 K4-specific methyltransferase SET7/9 N-terminal domain"/>
    <property type="match status" value="2"/>
</dbReference>
<dbReference type="PANTHER" id="PTHR23084:SF263">
    <property type="entry name" value="MORN REPEAT-CONTAINING PROTEIN 1"/>
    <property type="match status" value="1"/>
</dbReference>
<protein>
    <submittedName>
        <fullName evidence="4">Morn repeat domain containing protein</fullName>
    </submittedName>
</protein>
<dbReference type="KEGG" id="vg:36844304"/>
<accession>A0A2U7U9P6</accession>
<dbReference type="SUPFAM" id="SSF81383">
    <property type="entry name" value="F-box domain"/>
    <property type="match status" value="1"/>
</dbReference>
<dbReference type="PROSITE" id="PS50181">
    <property type="entry name" value="FBOX"/>
    <property type="match status" value="1"/>
</dbReference>
<proteinExistence type="predicted"/>
<dbReference type="RefSeq" id="YP_009483432.1">
    <property type="nucleotide sequence ID" value="NC_037667.1"/>
</dbReference>
<evidence type="ECO:0000259" key="3">
    <source>
        <dbReference type="PROSITE" id="PS50181"/>
    </source>
</evidence>
<evidence type="ECO:0000256" key="1">
    <source>
        <dbReference type="ARBA" id="ARBA00022737"/>
    </source>
</evidence>
<dbReference type="SMART" id="SM00698">
    <property type="entry name" value="MORN"/>
    <property type="match status" value="10"/>
</dbReference>